<dbReference type="GO" id="GO:0008270">
    <property type="term" value="F:zinc ion binding"/>
    <property type="evidence" value="ECO:0007669"/>
    <property type="project" value="UniProtKB-KW"/>
</dbReference>
<dbReference type="InterPro" id="IPR001841">
    <property type="entry name" value="Znf_RING"/>
</dbReference>
<dbReference type="OrthoDB" id="505379at2759"/>
<evidence type="ECO:0000259" key="8">
    <source>
        <dbReference type="PROSITE" id="PS50089"/>
    </source>
</evidence>
<keyword evidence="4" id="KW-0862">Zinc</keyword>
<dbReference type="SMART" id="SM00184">
    <property type="entry name" value="RING"/>
    <property type="match status" value="1"/>
</dbReference>
<protein>
    <submittedName>
        <fullName evidence="9">NEP1-interacting 2</fullName>
    </submittedName>
</protein>
<keyword evidence="2" id="KW-0479">Metal-binding</keyword>
<keyword evidence="7" id="KW-0732">Signal</keyword>
<evidence type="ECO:0000256" key="3">
    <source>
        <dbReference type="ARBA" id="ARBA00022771"/>
    </source>
</evidence>
<feature type="domain" description="RING-type" evidence="8">
    <location>
        <begin position="139"/>
        <end position="181"/>
    </location>
</feature>
<evidence type="ECO:0000313" key="9">
    <source>
        <dbReference type="EMBL" id="PSC68871.1"/>
    </source>
</evidence>
<dbReference type="STRING" id="554055.A0A2P6V456"/>
<proteinExistence type="predicted"/>
<evidence type="ECO:0000256" key="5">
    <source>
        <dbReference type="ARBA" id="ARBA00023136"/>
    </source>
</evidence>
<feature type="signal peptide" evidence="7">
    <location>
        <begin position="1"/>
        <end position="18"/>
    </location>
</feature>
<evidence type="ECO:0000256" key="7">
    <source>
        <dbReference type="SAM" id="SignalP"/>
    </source>
</evidence>
<evidence type="ECO:0000256" key="6">
    <source>
        <dbReference type="PROSITE-ProRule" id="PRU00175"/>
    </source>
</evidence>
<dbReference type="Proteomes" id="UP000239649">
    <property type="component" value="Unassembled WGS sequence"/>
</dbReference>
<keyword evidence="5" id="KW-0472">Membrane</keyword>
<evidence type="ECO:0000256" key="1">
    <source>
        <dbReference type="ARBA" id="ARBA00004370"/>
    </source>
</evidence>
<dbReference type="PROSITE" id="PS50089">
    <property type="entry name" value="ZF_RING_2"/>
    <property type="match status" value="1"/>
</dbReference>
<sequence>MALETIAAACILLHVVFAGLCVEVVRKLGKQLAPLRALYAAFRGRCPYTAETLERFVEIWDLFVRCPDSSLGFEDRFAVFCDQLGDFLEGLVQRAVDVLELFFQLDAEGQQAALSRVPRRRLSAKEAAVGAGPLRVSTCGICLEEWKAKDDVRQLSACQHVFHARCADAWLWRNQRCPMCRTPLVG</sequence>
<comment type="caution">
    <text evidence="9">The sequence shown here is derived from an EMBL/GenBank/DDBJ whole genome shotgun (WGS) entry which is preliminary data.</text>
</comment>
<dbReference type="Pfam" id="PF13639">
    <property type="entry name" value="zf-RING_2"/>
    <property type="match status" value="1"/>
</dbReference>
<feature type="chain" id="PRO_5015140283" evidence="7">
    <location>
        <begin position="19"/>
        <end position="186"/>
    </location>
</feature>
<evidence type="ECO:0000256" key="2">
    <source>
        <dbReference type="ARBA" id="ARBA00022723"/>
    </source>
</evidence>
<name>A0A2P6V456_9CHLO</name>
<evidence type="ECO:0000256" key="4">
    <source>
        <dbReference type="ARBA" id="ARBA00022833"/>
    </source>
</evidence>
<reference evidence="9 10" key="1">
    <citation type="journal article" date="2018" name="Plant J.">
        <title>Genome sequences of Chlorella sorokiniana UTEX 1602 and Micractinium conductrix SAG 241.80: implications to maltose excretion by a green alga.</title>
        <authorList>
            <person name="Arriola M.B."/>
            <person name="Velmurugan N."/>
            <person name="Zhang Y."/>
            <person name="Plunkett M.H."/>
            <person name="Hondzo H."/>
            <person name="Barney B.M."/>
        </authorList>
    </citation>
    <scope>NUCLEOTIDE SEQUENCE [LARGE SCALE GENOMIC DNA]</scope>
    <source>
        <strain evidence="9 10">SAG 241.80</strain>
    </source>
</reference>
<keyword evidence="10" id="KW-1185">Reference proteome</keyword>
<keyword evidence="3 6" id="KW-0863">Zinc-finger</keyword>
<gene>
    <name evidence="9" type="ORF">C2E20_7618</name>
</gene>
<comment type="subcellular location">
    <subcellularLocation>
        <location evidence="1">Membrane</location>
    </subcellularLocation>
</comment>
<dbReference type="PANTHER" id="PTHR46151:SF7">
    <property type="entry name" value="NEP1-INTERACTING PROTEIN 1"/>
    <property type="match status" value="1"/>
</dbReference>
<dbReference type="AlphaFoldDB" id="A0A2P6V456"/>
<dbReference type="GO" id="GO:0016020">
    <property type="term" value="C:membrane"/>
    <property type="evidence" value="ECO:0007669"/>
    <property type="project" value="UniProtKB-SubCell"/>
</dbReference>
<dbReference type="EMBL" id="LHPF02000032">
    <property type="protein sequence ID" value="PSC68871.1"/>
    <property type="molecule type" value="Genomic_DNA"/>
</dbReference>
<organism evidence="9 10">
    <name type="scientific">Micractinium conductrix</name>
    <dbReference type="NCBI Taxonomy" id="554055"/>
    <lineage>
        <taxon>Eukaryota</taxon>
        <taxon>Viridiplantae</taxon>
        <taxon>Chlorophyta</taxon>
        <taxon>core chlorophytes</taxon>
        <taxon>Trebouxiophyceae</taxon>
        <taxon>Chlorellales</taxon>
        <taxon>Chlorellaceae</taxon>
        <taxon>Chlorella clade</taxon>
        <taxon>Micractinium</taxon>
    </lineage>
</organism>
<evidence type="ECO:0000313" key="10">
    <source>
        <dbReference type="Proteomes" id="UP000239649"/>
    </source>
</evidence>
<dbReference type="SUPFAM" id="SSF57850">
    <property type="entry name" value="RING/U-box"/>
    <property type="match status" value="1"/>
</dbReference>
<dbReference type="Gene3D" id="3.30.40.10">
    <property type="entry name" value="Zinc/RING finger domain, C3HC4 (zinc finger)"/>
    <property type="match status" value="1"/>
</dbReference>
<accession>A0A2P6V456</accession>
<dbReference type="PANTHER" id="PTHR46151">
    <property type="entry name" value="NEP1-INTERACTING PROTEIN-LIKE 2"/>
    <property type="match status" value="1"/>
</dbReference>
<dbReference type="InterPro" id="IPR013083">
    <property type="entry name" value="Znf_RING/FYVE/PHD"/>
</dbReference>